<gene>
    <name evidence="1" type="ORF">CC78DRAFT_584875</name>
</gene>
<accession>A0A9P4K1J1</accession>
<sequence>MCNGSSARISHGGSIAVLRPCLSCVVADPHQEWILLFSNRSTDDLRSGTQVEIQGWKPYEKTESNGYWVIIHHDGDLSTSASTFPPDRIPSNPLFSFPLESDPAAPMRLPQKLDLGVGDSGIIGRRVSIMTSSIKGPTMIAEGIIGWN</sequence>
<dbReference type="OrthoDB" id="4158189at2759"/>
<name>A0A9P4K1J1_9PLEO</name>
<proteinExistence type="predicted"/>
<dbReference type="EMBL" id="ML986681">
    <property type="protein sequence ID" value="KAF2260453.1"/>
    <property type="molecule type" value="Genomic_DNA"/>
</dbReference>
<reference evidence="2" key="1">
    <citation type="journal article" date="2020" name="Stud. Mycol.">
        <title>101 Dothideomycetes genomes: A test case for predicting lifestyles and emergence of pathogens.</title>
        <authorList>
            <person name="Haridas S."/>
            <person name="Albert R."/>
            <person name="Binder M."/>
            <person name="Bloem J."/>
            <person name="LaButti K."/>
            <person name="Salamov A."/>
            <person name="Andreopoulos B."/>
            <person name="Baker S."/>
            <person name="Barry K."/>
            <person name="Bills G."/>
            <person name="Bluhm B."/>
            <person name="Cannon C."/>
            <person name="Castanera R."/>
            <person name="Culley D."/>
            <person name="Daum C."/>
            <person name="Ezra D."/>
            <person name="Gonzalez J."/>
            <person name="Henrissat B."/>
            <person name="Kuo A."/>
            <person name="Liang C."/>
            <person name="Lipzen A."/>
            <person name="Lutzoni F."/>
            <person name="Magnuson J."/>
            <person name="Mondo S."/>
            <person name="Nolan M."/>
            <person name="Ohm R."/>
            <person name="Pangilinan J."/>
            <person name="Park H.-J."/>
            <person name="Ramirez L."/>
            <person name="Alfaro M."/>
            <person name="Sun H."/>
            <person name="Tritt A."/>
            <person name="Yoshinaga Y."/>
            <person name="Zwiers L.-H."/>
            <person name="Turgeon B."/>
            <person name="Goodwin S."/>
            <person name="Spatafora J."/>
            <person name="Crous P."/>
            <person name="Grigoriev I."/>
        </authorList>
    </citation>
    <scope>NUCLEOTIDE SEQUENCE [LARGE SCALE GENOMIC DNA]</scope>
    <source>
        <strain evidence="2">CBS 304.66</strain>
    </source>
</reference>
<protein>
    <submittedName>
        <fullName evidence="1">Uncharacterized protein</fullName>
    </submittedName>
</protein>
<organism evidence="1 2">
    <name type="scientific">Lojkania enalia</name>
    <dbReference type="NCBI Taxonomy" id="147567"/>
    <lineage>
        <taxon>Eukaryota</taxon>
        <taxon>Fungi</taxon>
        <taxon>Dikarya</taxon>
        <taxon>Ascomycota</taxon>
        <taxon>Pezizomycotina</taxon>
        <taxon>Dothideomycetes</taxon>
        <taxon>Pleosporomycetidae</taxon>
        <taxon>Pleosporales</taxon>
        <taxon>Pleosporales incertae sedis</taxon>
        <taxon>Lojkania</taxon>
    </lineage>
</organism>
<keyword evidence="2" id="KW-1185">Reference proteome</keyword>
<evidence type="ECO:0000313" key="1">
    <source>
        <dbReference type="EMBL" id="KAF2260453.1"/>
    </source>
</evidence>
<dbReference type="AlphaFoldDB" id="A0A9P4K1J1"/>
<evidence type="ECO:0000313" key="2">
    <source>
        <dbReference type="Proteomes" id="UP000800093"/>
    </source>
</evidence>
<dbReference type="Proteomes" id="UP000800093">
    <property type="component" value="Unassembled WGS sequence"/>
</dbReference>
<comment type="caution">
    <text evidence="1">The sequence shown here is derived from an EMBL/GenBank/DDBJ whole genome shotgun (WGS) entry which is preliminary data.</text>
</comment>